<feature type="transmembrane region" description="Helical" evidence="2">
    <location>
        <begin position="6"/>
        <end position="23"/>
    </location>
</feature>
<dbReference type="Gene3D" id="3.30.565.10">
    <property type="entry name" value="Histidine kinase-like ATPase, C-terminal domain"/>
    <property type="match status" value="1"/>
</dbReference>
<feature type="transmembrane region" description="Helical" evidence="2">
    <location>
        <begin position="158"/>
        <end position="177"/>
    </location>
</feature>
<feature type="coiled-coil region" evidence="1">
    <location>
        <begin position="205"/>
        <end position="241"/>
    </location>
</feature>
<feature type="transmembrane region" description="Helical" evidence="2">
    <location>
        <begin position="118"/>
        <end position="138"/>
    </location>
</feature>
<dbReference type="AlphaFoldDB" id="O33597"/>
<dbReference type="InterPro" id="IPR032834">
    <property type="entry name" value="NatK-like_C"/>
</dbReference>
<protein>
    <submittedName>
        <fullName evidence="4">Histidine kinase</fullName>
    </submittedName>
</protein>
<keyword evidence="4" id="KW-0418">Kinase</keyword>
<keyword evidence="2" id="KW-0812">Transmembrane</keyword>
<evidence type="ECO:0000256" key="2">
    <source>
        <dbReference type="SAM" id="Phobius"/>
    </source>
</evidence>
<name>O33597_STRAP</name>
<dbReference type="Pfam" id="PF14501">
    <property type="entry name" value="HATPase_c_5"/>
    <property type="match status" value="1"/>
</dbReference>
<dbReference type="PANTHER" id="PTHR40448:SF1">
    <property type="entry name" value="TWO-COMPONENT SENSOR HISTIDINE KINASE"/>
    <property type="match status" value="1"/>
</dbReference>
<evidence type="ECO:0000256" key="1">
    <source>
        <dbReference type="SAM" id="Coils"/>
    </source>
</evidence>
<feature type="transmembrane region" description="Helical" evidence="2">
    <location>
        <begin position="55"/>
        <end position="73"/>
    </location>
</feature>
<evidence type="ECO:0000313" key="4">
    <source>
        <dbReference type="EMBL" id="CAA04342.1"/>
    </source>
</evidence>
<dbReference type="GO" id="GO:0042802">
    <property type="term" value="F:identical protein binding"/>
    <property type="evidence" value="ECO:0007669"/>
    <property type="project" value="TreeGrafter"/>
</dbReference>
<keyword evidence="2" id="KW-0472">Membrane</keyword>
<keyword evidence="2" id="KW-1133">Transmembrane helix</keyword>
<dbReference type="InterPro" id="IPR036890">
    <property type="entry name" value="HATPase_C_sf"/>
</dbReference>
<keyword evidence="4" id="KW-0808">Transferase</keyword>
<gene>
    <name evidence="4" type="primary">comD</name>
</gene>
<reference evidence="4" key="1">
    <citation type="journal article" date="1997" name="J. Bacteriol.">
        <title>Natural competence in the genus Streptococcus: evidence that streptococci can change pherotype by interspecies recombinational exchanges.</title>
        <authorList>
            <person name="Haevarstein L.S."/>
            <person name="Hakenbeck R."/>
            <person name="Gaustad P."/>
        </authorList>
    </citation>
    <scope>NUCLEOTIDE SEQUENCE</scope>
    <source>
        <strain evidence="4">NCTC 10713</strain>
    </source>
</reference>
<dbReference type="SUPFAM" id="SSF55874">
    <property type="entry name" value="ATPase domain of HSP90 chaperone/DNA topoisomerase II/histidine kinase"/>
    <property type="match status" value="1"/>
</dbReference>
<dbReference type="EMBL" id="AJ000864">
    <property type="protein sequence ID" value="CAA04342.1"/>
    <property type="molecule type" value="Genomic_DNA"/>
</dbReference>
<proteinExistence type="predicted"/>
<accession>O33597</accession>
<feature type="transmembrane region" description="Helical" evidence="2">
    <location>
        <begin position="183"/>
        <end position="205"/>
    </location>
</feature>
<feature type="transmembrane region" description="Helical" evidence="2">
    <location>
        <begin position="85"/>
        <end position="106"/>
    </location>
</feature>
<dbReference type="GO" id="GO:0016301">
    <property type="term" value="F:kinase activity"/>
    <property type="evidence" value="ECO:0007669"/>
    <property type="project" value="UniProtKB-KW"/>
</dbReference>
<feature type="transmembrane region" description="Helical" evidence="2">
    <location>
        <begin position="32"/>
        <end position="49"/>
    </location>
</feature>
<keyword evidence="1" id="KW-0175">Coiled coil</keyword>
<feature type="domain" description="Sensor histidine kinase NatK-like C-terminal" evidence="3">
    <location>
        <begin position="333"/>
        <end position="433"/>
    </location>
</feature>
<dbReference type="PANTHER" id="PTHR40448">
    <property type="entry name" value="TWO-COMPONENT SENSOR HISTIDINE KINASE"/>
    <property type="match status" value="1"/>
</dbReference>
<organism evidence="4">
    <name type="scientific">Streptococcus anginosus</name>
    <dbReference type="NCBI Taxonomy" id="1328"/>
    <lineage>
        <taxon>Bacteria</taxon>
        <taxon>Bacillati</taxon>
        <taxon>Bacillota</taxon>
        <taxon>Bacilli</taxon>
        <taxon>Lactobacillales</taxon>
        <taxon>Streptococcaceae</taxon>
        <taxon>Streptococcus</taxon>
        <taxon>Streptococcus anginosus group</taxon>
    </lineage>
</organism>
<sequence>MKIEFIHWIIFSIIEAVSVVYCYKKISRVNKVNIHFTLLCLGIVFSTDFTTLIHYSIRYMMFFIQPLFFYLYFFKVKKVKKHLSVFLALFLSLAVSSSETFFSVIISSVTGDKFVDRYWGLFYIFINIISLVFILKAIDYFKFNFKYFKKIDFKENIVQLNFYLLFIHLLLNVSHWLSNMKNLNSFSSMIATICFLMFMSILFYLQSIREKYEKEEQIKQKEREQLQLQKYTDEIVSLYNEIRGFRHDYGGMLASFQSAIHTGDIKEVERIYQEVLVNANLQLRSDKYTYFDLNNVGDSALRSVMTQTLFKTRDYNIELTFEVKDFVNPLPIKLLDLVRMTSVLLNNAIEGAAESYQKTMNVSLVDLDTETILVIQNSRKKRPLDLEEIYQTDFSTKGEGRGLGLSNIKEIINNYEGIILDTKIEDEYFTQVMRVRKEGYNESISIRR</sequence>
<evidence type="ECO:0000259" key="3">
    <source>
        <dbReference type="Pfam" id="PF14501"/>
    </source>
</evidence>